<sequence>MAREFGLNLGQLASRRYIHTQRLSRQIHEALDNTGTPAFDGLLYPSRNNFPATCIALFHRAQAKVVVVDDLPLAQHVDWPAFVGQYRIGVAKV</sequence>
<reference evidence="3" key="1">
    <citation type="submission" date="2016-01" db="EMBL/GenBank/DDBJ databases">
        <authorList>
            <person name="Peeters C."/>
        </authorList>
    </citation>
    <scope>NUCLEOTIDE SEQUENCE [LARGE SCALE GENOMIC DNA]</scope>
</reference>
<protein>
    <submittedName>
        <fullName evidence="2">RES domain protein</fullName>
    </submittedName>
</protein>
<name>A0A158I6P6_CABCO</name>
<accession>A0A158I6P6</accession>
<evidence type="ECO:0000313" key="2">
    <source>
        <dbReference type="EMBL" id="SAL52246.1"/>
    </source>
</evidence>
<dbReference type="Proteomes" id="UP000054740">
    <property type="component" value="Unassembled WGS sequence"/>
</dbReference>
<gene>
    <name evidence="2" type="ORF">AWB70_04320</name>
</gene>
<proteinExistence type="predicted"/>
<dbReference type="Pfam" id="PF08808">
    <property type="entry name" value="RES"/>
    <property type="match status" value="1"/>
</dbReference>
<keyword evidence="3" id="KW-1185">Reference proteome</keyword>
<dbReference type="EMBL" id="FCNY02000010">
    <property type="protein sequence ID" value="SAL52246.1"/>
    <property type="molecule type" value="Genomic_DNA"/>
</dbReference>
<dbReference type="AlphaFoldDB" id="A0A158I6P6"/>
<evidence type="ECO:0000313" key="3">
    <source>
        <dbReference type="Proteomes" id="UP000054740"/>
    </source>
</evidence>
<feature type="domain" description="RES" evidence="1">
    <location>
        <begin position="15"/>
        <end position="73"/>
    </location>
</feature>
<dbReference type="InterPro" id="IPR014914">
    <property type="entry name" value="RES_dom"/>
</dbReference>
<organism evidence="2 3">
    <name type="scientific">Caballeronia cordobensis</name>
    <name type="common">Burkholderia cordobensis</name>
    <dbReference type="NCBI Taxonomy" id="1353886"/>
    <lineage>
        <taxon>Bacteria</taxon>
        <taxon>Pseudomonadati</taxon>
        <taxon>Pseudomonadota</taxon>
        <taxon>Betaproteobacteria</taxon>
        <taxon>Burkholderiales</taxon>
        <taxon>Burkholderiaceae</taxon>
        <taxon>Caballeronia</taxon>
    </lineage>
</organism>
<evidence type="ECO:0000259" key="1">
    <source>
        <dbReference type="Pfam" id="PF08808"/>
    </source>
</evidence>